<name>A0A1G7FBR3_9FLAO</name>
<evidence type="ECO:0008006" key="3">
    <source>
        <dbReference type="Google" id="ProtNLM"/>
    </source>
</evidence>
<dbReference type="Gene3D" id="3.30.70.260">
    <property type="match status" value="1"/>
</dbReference>
<dbReference type="InterPro" id="IPR027471">
    <property type="entry name" value="YbeD-like_sf"/>
</dbReference>
<dbReference type="AlphaFoldDB" id="A0A1G7FBR3"/>
<dbReference type="Pfam" id="PF04359">
    <property type="entry name" value="DUF493"/>
    <property type="match status" value="1"/>
</dbReference>
<protein>
    <recommendedName>
        <fullName evidence="3">DUF493 domain-containing protein</fullName>
    </recommendedName>
</protein>
<dbReference type="EMBL" id="FNAO01000007">
    <property type="protein sequence ID" value="SDE73296.1"/>
    <property type="molecule type" value="Genomic_DNA"/>
</dbReference>
<proteinExistence type="predicted"/>
<dbReference type="SUPFAM" id="SSF117991">
    <property type="entry name" value="YbeD/HP0495-like"/>
    <property type="match status" value="1"/>
</dbReference>
<dbReference type="STRING" id="641691.SAMN05421636_10747"/>
<dbReference type="OrthoDB" id="5616097at2"/>
<evidence type="ECO:0000313" key="2">
    <source>
        <dbReference type="Proteomes" id="UP000199109"/>
    </source>
</evidence>
<dbReference type="RefSeq" id="WP_091870044.1">
    <property type="nucleotide sequence ID" value="NZ_FNAO01000007.1"/>
</dbReference>
<evidence type="ECO:0000313" key="1">
    <source>
        <dbReference type="EMBL" id="SDE73296.1"/>
    </source>
</evidence>
<gene>
    <name evidence="1" type="ORF">SAMN05421636_10747</name>
</gene>
<dbReference type="Proteomes" id="UP000199109">
    <property type="component" value="Unassembled WGS sequence"/>
</dbReference>
<sequence length="95" mass="10930">MDTKNPEEFYKRLQEQLAESTDWPSDYLYKFIVESDPSKIEKIHSIFDNTGAVIESKQSKKGKYTSVSITVNLKNPKQVIDKYKEVGEIEGIISL</sequence>
<reference evidence="1 2" key="1">
    <citation type="submission" date="2016-10" db="EMBL/GenBank/DDBJ databases">
        <authorList>
            <person name="de Groot N.N."/>
        </authorList>
    </citation>
    <scope>NUCLEOTIDE SEQUENCE [LARGE SCALE GENOMIC DNA]</scope>
    <source>
        <strain evidence="1 2">DSM 23421</strain>
    </source>
</reference>
<organism evidence="1 2">
    <name type="scientific">Pricia antarctica</name>
    <dbReference type="NCBI Taxonomy" id="641691"/>
    <lineage>
        <taxon>Bacteria</taxon>
        <taxon>Pseudomonadati</taxon>
        <taxon>Bacteroidota</taxon>
        <taxon>Flavobacteriia</taxon>
        <taxon>Flavobacteriales</taxon>
        <taxon>Flavobacteriaceae</taxon>
        <taxon>Pricia</taxon>
    </lineage>
</organism>
<keyword evidence="2" id="KW-1185">Reference proteome</keyword>
<accession>A0A1G7FBR3</accession>
<dbReference type="InterPro" id="IPR007454">
    <property type="entry name" value="UPF0250_YbeD-like"/>
</dbReference>